<dbReference type="PRINTS" id="PR00080">
    <property type="entry name" value="SDRFAMILY"/>
</dbReference>
<dbReference type="Pfam" id="PF13561">
    <property type="entry name" value="adh_short_C2"/>
    <property type="match status" value="1"/>
</dbReference>
<dbReference type="InterPro" id="IPR020904">
    <property type="entry name" value="Sc_DH/Rdtase_CS"/>
</dbReference>
<dbReference type="PANTHER" id="PTHR42760:SF40">
    <property type="entry name" value="3-OXOACYL-[ACYL-CARRIER-PROTEIN] REDUCTASE, CHLOROPLASTIC"/>
    <property type="match status" value="1"/>
</dbReference>
<accession>A0ABV8T2C9</accession>
<dbReference type="GO" id="GO:0016491">
    <property type="term" value="F:oxidoreductase activity"/>
    <property type="evidence" value="ECO:0007669"/>
    <property type="project" value="UniProtKB-KW"/>
</dbReference>
<dbReference type="EC" id="1.1.1.-" evidence="2"/>
<organism evidence="2 3">
    <name type="scientific">Steroidobacter flavus</name>
    <dbReference type="NCBI Taxonomy" id="1842136"/>
    <lineage>
        <taxon>Bacteria</taxon>
        <taxon>Pseudomonadati</taxon>
        <taxon>Pseudomonadota</taxon>
        <taxon>Gammaproteobacteria</taxon>
        <taxon>Steroidobacterales</taxon>
        <taxon>Steroidobacteraceae</taxon>
        <taxon>Steroidobacter</taxon>
    </lineage>
</organism>
<dbReference type="PRINTS" id="PR00081">
    <property type="entry name" value="GDHRDH"/>
</dbReference>
<dbReference type="PANTHER" id="PTHR42760">
    <property type="entry name" value="SHORT-CHAIN DEHYDROGENASES/REDUCTASES FAMILY MEMBER"/>
    <property type="match status" value="1"/>
</dbReference>
<dbReference type="Proteomes" id="UP001595904">
    <property type="component" value="Unassembled WGS sequence"/>
</dbReference>
<evidence type="ECO:0000256" key="1">
    <source>
        <dbReference type="ARBA" id="ARBA00006484"/>
    </source>
</evidence>
<sequence>MMRFQGKTAIVTGAASPAGIGFATAARLAREGAKVLLTDIDGVGAAARAEELKAFGATALGFSHDVSRNQDWQRILNDAESAFGTIDILVNNAGLVILKGIDLQTEEDWRRQLDVNLTSVYHGCRTVIEHMRRHARGGAIINVSSIAGLVGMRRCVGYSASKGGVRLMSKALAMETAAEGIRVNTVHPGVIETQMQQVSKADGGEQSARIHATIPMQRMGRPEEVAAAIAFLASDDAAYVTGTELVVDGGFTAQ</sequence>
<dbReference type="InterPro" id="IPR002347">
    <property type="entry name" value="SDR_fam"/>
</dbReference>
<evidence type="ECO:0000313" key="2">
    <source>
        <dbReference type="EMBL" id="MFC4313871.1"/>
    </source>
</evidence>
<protein>
    <submittedName>
        <fullName evidence="2">SDR family NAD(P)-dependent oxidoreductase</fullName>
        <ecNumber evidence="2">1.1.1.-</ecNumber>
    </submittedName>
</protein>
<name>A0ABV8T2C9_9GAMM</name>
<gene>
    <name evidence="2" type="ORF">ACFPN2_32655</name>
</gene>
<dbReference type="PROSITE" id="PS00061">
    <property type="entry name" value="ADH_SHORT"/>
    <property type="match status" value="1"/>
</dbReference>
<evidence type="ECO:0000313" key="3">
    <source>
        <dbReference type="Proteomes" id="UP001595904"/>
    </source>
</evidence>
<dbReference type="NCBIfam" id="NF005559">
    <property type="entry name" value="PRK07231.1"/>
    <property type="match status" value="1"/>
</dbReference>
<comment type="similarity">
    <text evidence="1">Belongs to the short-chain dehydrogenases/reductases (SDR) family.</text>
</comment>
<reference evidence="3" key="1">
    <citation type="journal article" date="2019" name="Int. J. Syst. Evol. Microbiol.">
        <title>The Global Catalogue of Microorganisms (GCM) 10K type strain sequencing project: providing services to taxonomists for standard genome sequencing and annotation.</title>
        <authorList>
            <consortium name="The Broad Institute Genomics Platform"/>
            <consortium name="The Broad Institute Genome Sequencing Center for Infectious Disease"/>
            <person name="Wu L."/>
            <person name="Ma J."/>
        </authorList>
    </citation>
    <scope>NUCLEOTIDE SEQUENCE [LARGE SCALE GENOMIC DNA]</scope>
    <source>
        <strain evidence="3">CGMCC 1.10759</strain>
    </source>
</reference>
<keyword evidence="2" id="KW-0560">Oxidoreductase</keyword>
<proteinExistence type="inferred from homology"/>
<keyword evidence="3" id="KW-1185">Reference proteome</keyword>
<dbReference type="InterPro" id="IPR036291">
    <property type="entry name" value="NAD(P)-bd_dom_sf"/>
</dbReference>
<dbReference type="SUPFAM" id="SSF51735">
    <property type="entry name" value="NAD(P)-binding Rossmann-fold domains"/>
    <property type="match status" value="1"/>
</dbReference>
<dbReference type="EMBL" id="JBHSDU010000015">
    <property type="protein sequence ID" value="MFC4313871.1"/>
    <property type="molecule type" value="Genomic_DNA"/>
</dbReference>
<dbReference type="Gene3D" id="3.40.50.720">
    <property type="entry name" value="NAD(P)-binding Rossmann-like Domain"/>
    <property type="match status" value="1"/>
</dbReference>
<comment type="caution">
    <text evidence="2">The sequence shown here is derived from an EMBL/GenBank/DDBJ whole genome shotgun (WGS) entry which is preliminary data.</text>
</comment>
<dbReference type="RefSeq" id="WP_380604583.1">
    <property type="nucleotide sequence ID" value="NZ_JBHSDU010000015.1"/>
</dbReference>